<dbReference type="Pfam" id="PF22528">
    <property type="entry name" value="PRMT_C"/>
    <property type="match status" value="1"/>
</dbReference>
<dbReference type="PANTHER" id="PTHR11006:SF60">
    <property type="entry name" value="PROTEIN ARGININE N-METHYLTRANSFERASE 9"/>
    <property type="match status" value="1"/>
</dbReference>
<reference evidence="7" key="1">
    <citation type="submission" date="2021-12" db="EMBL/GenBank/DDBJ databases">
        <authorList>
            <person name="King R."/>
        </authorList>
    </citation>
    <scope>NUCLEOTIDE SEQUENCE</scope>
</reference>
<gene>
    <name evidence="7" type="ORF">CHILSU_LOCUS9573</name>
</gene>
<protein>
    <recommendedName>
        <fullName evidence="6">Protein arginine N-methyltransferase domain-containing protein</fullName>
    </recommendedName>
</protein>
<dbReference type="EMBL" id="OU963898">
    <property type="protein sequence ID" value="CAH0406199.1"/>
    <property type="molecule type" value="Genomic_DNA"/>
</dbReference>
<accession>A0ABN8B978</accession>
<dbReference type="InterPro" id="IPR019734">
    <property type="entry name" value="TPR_rpt"/>
</dbReference>
<dbReference type="SUPFAM" id="SSF48452">
    <property type="entry name" value="TPR-like"/>
    <property type="match status" value="1"/>
</dbReference>
<evidence type="ECO:0000313" key="7">
    <source>
        <dbReference type="EMBL" id="CAH0406199.1"/>
    </source>
</evidence>
<dbReference type="SUPFAM" id="SSF53335">
    <property type="entry name" value="S-adenosyl-L-methionine-dependent methyltransferases"/>
    <property type="match status" value="1"/>
</dbReference>
<keyword evidence="8" id="KW-1185">Reference proteome</keyword>
<sequence>MEEEAQHYLNLARQLTETSSHGKAFDFYNVALNKNPNLKDEIEVEFRNALMRFNEVLARAGRMEDIFANFGKAIDVYPSNSNLLNDIGGYLYKFGFYTEAWAHFQKALKIDPRSVHAEKNLNSIKNLLLERWHFRMLNDVIRNEAYYNALIESVIPFKDSVLDIGTGTGILAMFATDCSATAVTGIEASEHMAWMAECVTQGNNKHDIVIVNKMSTTMNYRDIGGKRSLIVSELFDAGLLGEHILQTLAHAWEYFTIPNSQVIPNKAEFFIIPAKSEYLDKKYRLTPDVRKWLQITHDVHLLTEDESYDCEDVSLLKDLKYMSEPQSLFKVDFNDYRDIQEMLSRSEPYTVELTVKEDGVINFFIGWFNLYLTKHITLTTNPKSEVRANAWQQAVFYDKIPVTVKKNQVIDAEFLINGGKLTMVNDCTTPILRISQETMRFLNDMENVKMISGCIGMASVYLGQMTDMSHINIVDLSPFPVFGLLMLKRGVQSLFCYARMDCDKKFFKKVFKAHNLPLHKIHILVGETWGSEVFSHERFHAVYYNILDMCGDIDLRLKDILNDINNNHVFRGSLIMPAKINLIVQVVNSEWLNINNRVYDKNVKNYRVAEYINKYEVTQNFSMDFSLLEYSAVTDKFCMGSIRTDTKLQVVTLPVMKDGPANAIISWYSIEVMDGIERISTNRPGCFMDGTLYLIHPKSPIVAGSSLRILRCTDPDGSFKLMLENETPN</sequence>
<dbReference type="Proteomes" id="UP001153292">
    <property type="component" value="Chromosome 5"/>
</dbReference>
<keyword evidence="1 5" id="KW-0489">Methyltransferase</keyword>
<keyword evidence="4" id="KW-0802">TPR repeat</keyword>
<evidence type="ECO:0000256" key="1">
    <source>
        <dbReference type="ARBA" id="ARBA00022603"/>
    </source>
</evidence>
<organism evidence="7 8">
    <name type="scientific">Chilo suppressalis</name>
    <name type="common">Asiatic rice borer moth</name>
    <dbReference type="NCBI Taxonomy" id="168631"/>
    <lineage>
        <taxon>Eukaryota</taxon>
        <taxon>Metazoa</taxon>
        <taxon>Ecdysozoa</taxon>
        <taxon>Arthropoda</taxon>
        <taxon>Hexapoda</taxon>
        <taxon>Insecta</taxon>
        <taxon>Pterygota</taxon>
        <taxon>Neoptera</taxon>
        <taxon>Endopterygota</taxon>
        <taxon>Lepidoptera</taxon>
        <taxon>Glossata</taxon>
        <taxon>Ditrysia</taxon>
        <taxon>Pyraloidea</taxon>
        <taxon>Crambidae</taxon>
        <taxon>Crambinae</taxon>
        <taxon>Chilo</taxon>
    </lineage>
</organism>
<dbReference type="Pfam" id="PF06325">
    <property type="entry name" value="PrmA"/>
    <property type="match status" value="1"/>
</dbReference>
<dbReference type="InterPro" id="IPR029063">
    <property type="entry name" value="SAM-dependent_MTases_sf"/>
</dbReference>
<feature type="repeat" description="TPR" evidence="4">
    <location>
        <begin position="81"/>
        <end position="114"/>
    </location>
</feature>
<feature type="domain" description="Protein arginine N-methyltransferase" evidence="6">
    <location>
        <begin position="315"/>
        <end position="414"/>
    </location>
</feature>
<proteinExistence type="predicted"/>
<dbReference type="PROSITE" id="PS50005">
    <property type="entry name" value="TPR"/>
    <property type="match status" value="1"/>
</dbReference>
<name>A0ABN8B978_CHISP</name>
<evidence type="ECO:0000256" key="5">
    <source>
        <dbReference type="PROSITE-ProRule" id="PRU01015"/>
    </source>
</evidence>
<evidence type="ECO:0000313" key="8">
    <source>
        <dbReference type="Proteomes" id="UP001153292"/>
    </source>
</evidence>
<dbReference type="CDD" id="cd02440">
    <property type="entry name" value="AdoMet_MTases"/>
    <property type="match status" value="1"/>
</dbReference>
<dbReference type="PROSITE" id="PS51678">
    <property type="entry name" value="SAM_MT_PRMT"/>
    <property type="match status" value="1"/>
</dbReference>
<keyword evidence="3 5" id="KW-0949">S-adenosyl-L-methionine</keyword>
<dbReference type="Gene3D" id="1.25.40.10">
    <property type="entry name" value="Tetratricopeptide repeat domain"/>
    <property type="match status" value="1"/>
</dbReference>
<keyword evidence="2 5" id="KW-0808">Transferase</keyword>
<evidence type="ECO:0000259" key="6">
    <source>
        <dbReference type="Pfam" id="PF22528"/>
    </source>
</evidence>
<evidence type="ECO:0000256" key="2">
    <source>
        <dbReference type="ARBA" id="ARBA00022679"/>
    </source>
</evidence>
<dbReference type="InterPro" id="IPR025799">
    <property type="entry name" value="Arg_MeTrfase"/>
</dbReference>
<dbReference type="Gene3D" id="2.70.160.11">
    <property type="entry name" value="Hnrnp arginine n-methyltransferase1"/>
    <property type="match status" value="1"/>
</dbReference>
<evidence type="ECO:0000256" key="3">
    <source>
        <dbReference type="ARBA" id="ARBA00022691"/>
    </source>
</evidence>
<dbReference type="InterPro" id="IPR011990">
    <property type="entry name" value="TPR-like_helical_dom_sf"/>
</dbReference>
<evidence type="ECO:0000256" key="4">
    <source>
        <dbReference type="PROSITE-ProRule" id="PRU00339"/>
    </source>
</evidence>
<dbReference type="InterPro" id="IPR055135">
    <property type="entry name" value="PRMT_dom"/>
</dbReference>
<dbReference type="PANTHER" id="PTHR11006">
    <property type="entry name" value="PROTEIN ARGININE N-METHYLTRANSFERASE"/>
    <property type="match status" value="1"/>
</dbReference>
<dbReference type="Gene3D" id="3.40.50.150">
    <property type="entry name" value="Vaccinia Virus protein VP39"/>
    <property type="match status" value="1"/>
</dbReference>